<comment type="caution">
    <text evidence="2">The sequence shown here is derived from an EMBL/GenBank/DDBJ whole genome shotgun (WGS) entry which is preliminary data.</text>
</comment>
<feature type="compositionally biased region" description="Polar residues" evidence="1">
    <location>
        <begin position="420"/>
        <end position="432"/>
    </location>
</feature>
<feature type="region of interest" description="Disordered" evidence="1">
    <location>
        <begin position="412"/>
        <end position="432"/>
    </location>
</feature>
<organism evidence="2 3">
    <name type="scientific">Bifidobacterium merycicum</name>
    <dbReference type="NCBI Taxonomy" id="78345"/>
    <lineage>
        <taxon>Bacteria</taxon>
        <taxon>Bacillati</taxon>
        <taxon>Actinomycetota</taxon>
        <taxon>Actinomycetes</taxon>
        <taxon>Bifidobacteriales</taxon>
        <taxon>Bifidobacteriaceae</taxon>
        <taxon>Bifidobacterium</taxon>
    </lineage>
</organism>
<name>A0A087BHG8_9BIFI</name>
<sequence length="432" mass="49417">MQERVFKISLDPGIVDSFDEALDEQEHISAQQVFSEKRYRGLNAWDCICSCVHRIRDTVGYLNDMELGHMAHGNAFDFMEFMNNAAVVIDSVNMLASIFAVSLDEENARSEVFEEPGSDGKGTDKDYFEFIRSLCVVHPTDTSRHPRYQGSKLVTCPYITWTDSLTRPAFGNCDLHANAFVNEASSWGDSVNIHIDQVFNYVEYRYGLLEKVKDGLVRFQDDTIARFRERPIEAQGAEESLSDYIDRLKQEEIERFGNANDYIFDMADDLLSFEPTDEKNKAAVDRYKNAWLFALGLELNSLRNMSRVGPENGGLEDDASGWTLFENLWHCHSGHPDLRGYGYQLEKLHYLDGAHGPSDARWGRRKLFEMEDVLTEHVRINPELSDKELYYLALTCLYELALETPCRINEAVPNDPSYRRTANTSTEVVQDG</sequence>
<protein>
    <submittedName>
        <fullName evidence="2">Uncharacterized protein</fullName>
    </submittedName>
</protein>
<dbReference type="STRING" id="78345.BMERY_0969"/>
<evidence type="ECO:0000256" key="1">
    <source>
        <dbReference type="SAM" id="MobiDB-lite"/>
    </source>
</evidence>
<dbReference type="RefSeq" id="WP_033521624.1">
    <property type="nucleotide sequence ID" value="NZ_JGZC01000006.1"/>
</dbReference>
<gene>
    <name evidence="2" type="ORF">BMERY_0969</name>
</gene>
<dbReference type="EMBL" id="JGZC01000006">
    <property type="protein sequence ID" value="KFI70468.1"/>
    <property type="molecule type" value="Genomic_DNA"/>
</dbReference>
<proteinExistence type="predicted"/>
<dbReference type="OrthoDB" id="3196277at2"/>
<evidence type="ECO:0000313" key="3">
    <source>
        <dbReference type="Proteomes" id="UP000029060"/>
    </source>
</evidence>
<evidence type="ECO:0000313" key="2">
    <source>
        <dbReference type="EMBL" id="KFI70468.1"/>
    </source>
</evidence>
<dbReference type="AlphaFoldDB" id="A0A087BHG8"/>
<dbReference type="eggNOG" id="ENOG5033TA8">
    <property type="taxonomic scope" value="Bacteria"/>
</dbReference>
<accession>A0A087BHG8</accession>
<reference evidence="2 3" key="1">
    <citation type="submission" date="2014-03" db="EMBL/GenBank/DDBJ databases">
        <title>Genomics of Bifidobacteria.</title>
        <authorList>
            <person name="Ventura M."/>
            <person name="Milani C."/>
            <person name="Lugli G.A."/>
        </authorList>
    </citation>
    <scope>NUCLEOTIDE SEQUENCE [LARGE SCALE GENOMIC DNA]</scope>
    <source>
        <strain evidence="2 3">LMG 11341</strain>
    </source>
</reference>
<keyword evidence="3" id="KW-1185">Reference proteome</keyword>
<dbReference type="Proteomes" id="UP000029060">
    <property type="component" value="Unassembled WGS sequence"/>
</dbReference>